<dbReference type="EMBL" id="JBOK01000016">
    <property type="protein sequence ID" value="EXU79472.1"/>
    <property type="molecule type" value="Genomic_DNA"/>
</dbReference>
<keyword evidence="6" id="KW-1185">Reference proteome</keyword>
<reference evidence="5 6" key="1">
    <citation type="submission" date="2014-01" db="EMBL/GenBank/DDBJ databases">
        <title>Interspecies Systems Biology Uncovers Metabolites Affecting C. elegans Gene Expression and Life History Traits.</title>
        <authorList>
            <person name="Watson E."/>
            <person name="Macneil L.T."/>
            <person name="Ritter A.D."/>
            <person name="Yilmaz L.S."/>
            <person name="Rosebrock A.P."/>
            <person name="Caudy A.A."/>
            <person name="Walhout A.J."/>
        </authorList>
    </citation>
    <scope>NUCLEOTIDE SEQUENCE [LARGE SCALE GENOMIC DNA]</scope>
    <source>
        <strain evidence="5 6">DA1877</strain>
    </source>
</reference>
<gene>
    <name evidence="5" type="ORF">AX13_05010</name>
</gene>
<dbReference type="SMART" id="SM00945">
    <property type="entry name" value="ProQ"/>
    <property type="match status" value="1"/>
</dbReference>
<evidence type="ECO:0000313" key="6">
    <source>
        <dbReference type="Proteomes" id="UP000020766"/>
    </source>
</evidence>
<evidence type="ECO:0000256" key="3">
    <source>
        <dbReference type="ARBA" id="ARBA00023186"/>
    </source>
</evidence>
<evidence type="ECO:0000256" key="1">
    <source>
        <dbReference type="ARBA" id="ARBA00022490"/>
    </source>
</evidence>
<dbReference type="GO" id="GO:0034057">
    <property type="term" value="F:RNA strand-exchange activity"/>
    <property type="evidence" value="ECO:0007669"/>
    <property type="project" value="InterPro"/>
</dbReference>
<proteinExistence type="predicted"/>
<comment type="caution">
    <text evidence="5">The sequence shown here is derived from an EMBL/GenBank/DDBJ whole genome shotgun (WGS) entry which is preliminary data.</text>
</comment>
<dbReference type="PATRIC" id="fig|1457173.3.peg.2683"/>
<dbReference type="PANTHER" id="PTHR38106">
    <property type="entry name" value="RNA CHAPERONE PROQ"/>
    <property type="match status" value="1"/>
</dbReference>
<accession>A0A014Q8G1</accession>
<evidence type="ECO:0000259" key="4">
    <source>
        <dbReference type="SMART" id="SM00945"/>
    </source>
</evidence>
<sequence length="129" mass="14838">MGTQAEHAHIIETINFLIQRYPKAFSLDRSGIRPLKDGILDDLVADLGSEAFRPPMRRALAYYKTRLHYLRKVISGKNYRDLHGNRCGLVEPEAKERAAKVRDEIIAKLRADRVQAEMAEVWQHCHEDG</sequence>
<dbReference type="AlphaFoldDB" id="A0A014Q8G1"/>
<keyword evidence="3" id="KW-0143">Chaperone</keyword>
<dbReference type="InterPro" id="IPR016103">
    <property type="entry name" value="ProQ/FinO"/>
</dbReference>
<dbReference type="GO" id="GO:0033592">
    <property type="term" value="F:RNA strand annealing activity"/>
    <property type="evidence" value="ECO:0007669"/>
    <property type="project" value="InterPro"/>
</dbReference>
<dbReference type="InterPro" id="IPR036442">
    <property type="entry name" value="ProQ/FinO_sf"/>
</dbReference>
<keyword evidence="2" id="KW-0694">RNA-binding</keyword>
<evidence type="ECO:0000256" key="2">
    <source>
        <dbReference type="ARBA" id="ARBA00022884"/>
    </source>
</evidence>
<dbReference type="SUPFAM" id="SSF48657">
    <property type="entry name" value="FinO-like"/>
    <property type="match status" value="1"/>
</dbReference>
<dbReference type="Pfam" id="PF04352">
    <property type="entry name" value="ProQ"/>
    <property type="match status" value="1"/>
</dbReference>
<dbReference type="Proteomes" id="UP000020766">
    <property type="component" value="Unassembled WGS sequence"/>
</dbReference>
<name>A0A014Q8G1_9BURK</name>
<protein>
    <recommendedName>
        <fullName evidence="4">ProQ/FinO domain-containing protein</fullName>
    </recommendedName>
</protein>
<organism evidence="5 6">
    <name type="scientific">Comamonas aquatica DA1877</name>
    <dbReference type="NCBI Taxonomy" id="1457173"/>
    <lineage>
        <taxon>Bacteria</taxon>
        <taxon>Pseudomonadati</taxon>
        <taxon>Pseudomonadota</taxon>
        <taxon>Betaproteobacteria</taxon>
        <taxon>Burkholderiales</taxon>
        <taxon>Comamonadaceae</taxon>
        <taxon>Comamonas</taxon>
    </lineage>
</organism>
<evidence type="ECO:0000313" key="5">
    <source>
        <dbReference type="EMBL" id="EXU79472.1"/>
    </source>
</evidence>
<dbReference type="Gene3D" id="1.10.1710.10">
    <property type="entry name" value="ProQ/FinO domain"/>
    <property type="match status" value="1"/>
</dbReference>
<feature type="domain" description="ProQ/FinO" evidence="4">
    <location>
        <begin position="5"/>
        <end position="118"/>
    </location>
</feature>
<dbReference type="InterPro" id="IPR023529">
    <property type="entry name" value="ProQ"/>
</dbReference>
<keyword evidence="1" id="KW-0963">Cytoplasm</keyword>
<dbReference type="PANTHER" id="PTHR38106:SF1">
    <property type="entry name" value="RNA CHAPERONE PROQ"/>
    <property type="match status" value="1"/>
</dbReference>
<dbReference type="GO" id="GO:0010608">
    <property type="term" value="P:post-transcriptional regulation of gene expression"/>
    <property type="evidence" value="ECO:0007669"/>
    <property type="project" value="InterPro"/>
</dbReference>
<dbReference type="GO" id="GO:0005829">
    <property type="term" value="C:cytosol"/>
    <property type="evidence" value="ECO:0007669"/>
    <property type="project" value="TreeGrafter"/>
</dbReference>
<dbReference type="RefSeq" id="WP_051519583.1">
    <property type="nucleotide sequence ID" value="NZ_JBOK01000016.1"/>
</dbReference>